<feature type="domain" description="PAS" evidence="9">
    <location>
        <begin position="168"/>
        <end position="238"/>
    </location>
</feature>
<dbReference type="InterPro" id="IPR001789">
    <property type="entry name" value="Sig_transdc_resp-reg_receiver"/>
</dbReference>
<dbReference type="PROSITE" id="PS50112">
    <property type="entry name" value="PAS"/>
    <property type="match status" value="2"/>
</dbReference>
<dbReference type="Gene3D" id="3.30.450.20">
    <property type="entry name" value="PAS domain"/>
    <property type="match status" value="3"/>
</dbReference>
<dbReference type="InterPro" id="IPR000014">
    <property type="entry name" value="PAS"/>
</dbReference>
<sequence length="808" mass="88072">MGGVSVPHSERSAETETARLIRTHDWAGTPLGAADDWPVELRSLVDLVLASPLAMAIAWGADHRLIYNHAFAAIVGDRHPAAIGDTVRHVWPELWDGWNAQIFGQLNAGDSISARDKQLTLQIGGRSEQRWFDLYYAPIMADGAVAGTMCYALDRTDRKVAEAALRASEEEFRTLAEAVPHHVWIADVEGNFSWFNSRIYDFVGTPSGVELNGEWAPFVHPEDADAVLAAWSTALADQNVFEHAYRLRSAGGNYRWHLARALPTRDEKGRVVRWIGTNTDIHDQKRDTDELIERNSTLERNVAARTAERDRIWNVSRDLLLVADDRGRWLSVNPAWTHTLGWQEADLVDRSPTELVHPDDRDATLEELLRIGRGEGSNRFENRIAARDGTYHILSWTTVSTGGLIYAVARDVTAEREAMRALADAEAALHQSQKMEVVGQLTGGIAHDFNNLLQGITGSLEIVRRRLSEGRLQDVDRFLKGAAESADRATGLTNRLLAFARRTPLDARATDVNQLVGSMQDLLGRTLGERIRLRCKLDDKLWRTRCDPNQLESALLNLSINSRDAMPHGGTLTIVTANAPGIDGRSPLPADMPPGDYVAISVADTGIGMSAETLARAFEPFFTTKAVGHGTGLGLSMIYGFAEQSGGKVVIESMPGHGTTVSLFLPRDLTSDAAHSIANEDSFINGSGESILVIEDEPVVRALIVELLDELGYAPIAVGDAGPGLSILRSNQSIDLLITDVGLPEMSGWDLAEAARAMRPDLPILFITGYADAAARPESALDEGTALITKPFGGALLASRIGAMLGRS</sequence>
<dbReference type="SUPFAM" id="SSF55874">
    <property type="entry name" value="ATPase domain of HSP90 chaperone/DNA topoisomerase II/histidine kinase"/>
    <property type="match status" value="1"/>
</dbReference>
<dbReference type="AlphaFoldDB" id="A0A239BG77"/>
<name>A0A239BG77_9SPHN</name>
<dbReference type="PANTHER" id="PTHR43304:SF1">
    <property type="entry name" value="PAC DOMAIN-CONTAINING PROTEIN"/>
    <property type="match status" value="1"/>
</dbReference>
<dbReference type="FunFam" id="3.30.450.20:FF:000099">
    <property type="entry name" value="Sensory box sensor histidine kinase"/>
    <property type="match status" value="1"/>
</dbReference>
<keyword evidence="3 6" id="KW-0597">Phosphoprotein</keyword>
<dbReference type="EMBL" id="FZOS01000001">
    <property type="protein sequence ID" value="SNS06074.1"/>
    <property type="molecule type" value="Genomic_DNA"/>
</dbReference>
<dbReference type="CDD" id="cd00130">
    <property type="entry name" value="PAS"/>
    <property type="match status" value="2"/>
</dbReference>
<dbReference type="InterPro" id="IPR001610">
    <property type="entry name" value="PAC"/>
</dbReference>
<dbReference type="InterPro" id="IPR004358">
    <property type="entry name" value="Sig_transdc_His_kin-like_C"/>
</dbReference>
<feature type="domain" description="Response regulatory" evidence="8">
    <location>
        <begin position="690"/>
        <end position="805"/>
    </location>
</feature>
<feature type="modified residue" description="4-aspartylphosphate" evidence="6">
    <location>
        <position position="740"/>
    </location>
</feature>
<dbReference type="InterPro" id="IPR013655">
    <property type="entry name" value="PAS_fold_3"/>
</dbReference>
<dbReference type="InterPro" id="IPR036890">
    <property type="entry name" value="HATPase_C_sf"/>
</dbReference>
<dbReference type="InterPro" id="IPR035965">
    <property type="entry name" value="PAS-like_dom_sf"/>
</dbReference>
<dbReference type="SMART" id="SM00387">
    <property type="entry name" value="HATPase_c"/>
    <property type="match status" value="1"/>
</dbReference>
<evidence type="ECO:0000313" key="12">
    <source>
        <dbReference type="Proteomes" id="UP000198281"/>
    </source>
</evidence>
<dbReference type="SMART" id="SM00448">
    <property type="entry name" value="REC"/>
    <property type="match status" value="1"/>
</dbReference>
<gene>
    <name evidence="11" type="ORF">SAMN06295912_10194</name>
</gene>
<evidence type="ECO:0000259" key="10">
    <source>
        <dbReference type="PROSITE" id="PS50113"/>
    </source>
</evidence>
<dbReference type="Pfam" id="PF02518">
    <property type="entry name" value="HATPase_c"/>
    <property type="match status" value="1"/>
</dbReference>
<dbReference type="GO" id="GO:0006355">
    <property type="term" value="P:regulation of DNA-templated transcription"/>
    <property type="evidence" value="ECO:0007669"/>
    <property type="project" value="InterPro"/>
</dbReference>
<evidence type="ECO:0000256" key="4">
    <source>
        <dbReference type="ARBA" id="ARBA00022679"/>
    </source>
</evidence>
<reference evidence="12" key="1">
    <citation type="submission" date="2017-06" db="EMBL/GenBank/DDBJ databases">
        <authorList>
            <person name="Varghese N."/>
            <person name="Submissions S."/>
        </authorList>
    </citation>
    <scope>NUCLEOTIDE SEQUENCE [LARGE SCALE GENOMIC DNA]</scope>
    <source>
        <strain evidence="12">LNB2</strain>
    </source>
</reference>
<evidence type="ECO:0000313" key="11">
    <source>
        <dbReference type="EMBL" id="SNS06074.1"/>
    </source>
</evidence>
<dbReference type="InterPro" id="IPR052162">
    <property type="entry name" value="Sensor_kinase/Photoreceptor"/>
</dbReference>
<dbReference type="SUPFAM" id="SSF47384">
    <property type="entry name" value="Homodimeric domain of signal transducing histidine kinase"/>
    <property type="match status" value="1"/>
</dbReference>
<dbReference type="SUPFAM" id="SSF55785">
    <property type="entry name" value="PYP-like sensor domain (PAS domain)"/>
    <property type="match status" value="3"/>
</dbReference>
<dbReference type="PROSITE" id="PS50113">
    <property type="entry name" value="PAC"/>
    <property type="match status" value="1"/>
</dbReference>
<dbReference type="Gene3D" id="3.30.565.10">
    <property type="entry name" value="Histidine kinase-like ATPase, C-terminal domain"/>
    <property type="match status" value="1"/>
</dbReference>
<feature type="domain" description="PAS" evidence="9">
    <location>
        <begin position="305"/>
        <end position="375"/>
    </location>
</feature>
<accession>A0A239BG77</accession>
<dbReference type="SMART" id="SM00091">
    <property type="entry name" value="PAS"/>
    <property type="match status" value="2"/>
</dbReference>
<dbReference type="InterPro" id="IPR036097">
    <property type="entry name" value="HisK_dim/P_sf"/>
</dbReference>
<dbReference type="PANTHER" id="PTHR43304">
    <property type="entry name" value="PHYTOCHROME-LIKE PROTEIN CPH1"/>
    <property type="match status" value="1"/>
</dbReference>
<evidence type="ECO:0000259" key="9">
    <source>
        <dbReference type="PROSITE" id="PS50112"/>
    </source>
</evidence>
<dbReference type="Pfam" id="PF00989">
    <property type="entry name" value="PAS"/>
    <property type="match status" value="1"/>
</dbReference>
<dbReference type="PROSITE" id="PS50109">
    <property type="entry name" value="HIS_KIN"/>
    <property type="match status" value="1"/>
</dbReference>
<keyword evidence="4" id="KW-0808">Transferase</keyword>
<dbReference type="CDD" id="cd00082">
    <property type="entry name" value="HisKA"/>
    <property type="match status" value="1"/>
</dbReference>
<evidence type="ECO:0000256" key="3">
    <source>
        <dbReference type="ARBA" id="ARBA00022553"/>
    </source>
</evidence>
<dbReference type="Pfam" id="PF00072">
    <property type="entry name" value="Response_reg"/>
    <property type="match status" value="1"/>
</dbReference>
<protein>
    <recommendedName>
        <fullName evidence="2">histidine kinase</fullName>
        <ecNumber evidence="2">2.7.13.3</ecNumber>
    </recommendedName>
</protein>
<feature type="domain" description="PAC" evidence="10">
    <location>
        <begin position="241"/>
        <end position="293"/>
    </location>
</feature>
<dbReference type="SUPFAM" id="SSF52172">
    <property type="entry name" value="CheY-like"/>
    <property type="match status" value="1"/>
</dbReference>
<dbReference type="Pfam" id="PF08447">
    <property type="entry name" value="PAS_3"/>
    <property type="match status" value="1"/>
</dbReference>
<keyword evidence="12" id="KW-1185">Reference proteome</keyword>
<dbReference type="PRINTS" id="PR00344">
    <property type="entry name" value="BCTRLSENSOR"/>
</dbReference>
<organism evidence="11 12">
    <name type="scientific">Edaphosphingomonas laterariae</name>
    <dbReference type="NCBI Taxonomy" id="861865"/>
    <lineage>
        <taxon>Bacteria</taxon>
        <taxon>Pseudomonadati</taxon>
        <taxon>Pseudomonadota</taxon>
        <taxon>Alphaproteobacteria</taxon>
        <taxon>Sphingomonadales</taxon>
        <taxon>Rhizorhabdaceae</taxon>
        <taxon>Edaphosphingomonas</taxon>
    </lineage>
</organism>
<dbReference type="InterPro" id="IPR005467">
    <property type="entry name" value="His_kinase_dom"/>
</dbReference>
<dbReference type="PROSITE" id="PS50110">
    <property type="entry name" value="RESPONSE_REGULATORY"/>
    <property type="match status" value="1"/>
</dbReference>
<dbReference type="Pfam" id="PF00512">
    <property type="entry name" value="HisKA"/>
    <property type="match status" value="1"/>
</dbReference>
<dbReference type="InterPro" id="IPR013767">
    <property type="entry name" value="PAS_fold"/>
</dbReference>
<evidence type="ECO:0000259" key="8">
    <source>
        <dbReference type="PROSITE" id="PS50110"/>
    </source>
</evidence>
<dbReference type="GO" id="GO:0000155">
    <property type="term" value="F:phosphorelay sensor kinase activity"/>
    <property type="evidence" value="ECO:0007669"/>
    <property type="project" value="InterPro"/>
</dbReference>
<dbReference type="SMART" id="SM00388">
    <property type="entry name" value="HisKA"/>
    <property type="match status" value="1"/>
</dbReference>
<dbReference type="InterPro" id="IPR000700">
    <property type="entry name" value="PAS-assoc_C"/>
</dbReference>
<dbReference type="InterPro" id="IPR011006">
    <property type="entry name" value="CheY-like_superfamily"/>
</dbReference>
<dbReference type="InterPro" id="IPR003594">
    <property type="entry name" value="HATPase_dom"/>
</dbReference>
<evidence type="ECO:0000256" key="5">
    <source>
        <dbReference type="ARBA" id="ARBA00022777"/>
    </source>
</evidence>
<dbReference type="InterPro" id="IPR003661">
    <property type="entry name" value="HisK_dim/P_dom"/>
</dbReference>
<evidence type="ECO:0000256" key="6">
    <source>
        <dbReference type="PROSITE-ProRule" id="PRU00169"/>
    </source>
</evidence>
<evidence type="ECO:0000259" key="7">
    <source>
        <dbReference type="PROSITE" id="PS50109"/>
    </source>
</evidence>
<dbReference type="Gene3D" id="3.40.50.2300">
    <property type="match status" value="1"/>
</dbReference>
<dbReference type="NCBIfam" id="TIGR00229">
    <property type="entry name" value="sensory_box"/>
    <property type="match status" value="2"/>
</dbReference>
<evidence type="ECO:0000256" key="1">
    <source>
        <dbReference type="ARBA" id="ARBA00000085"/>
    </source>
</evidence>
<keyword evidence="5" id="KW-0418">Kinase</keyword>
<dbReference type="EC" id="2.7.13.3" evidence="2"/>
<evidence type="ECO:0000256" key="2">
    <source>
        <dbReference type="ARBA" id="ARBA00012438"/>
    </source>
</evidence>
<dbReference type="Gene3D" id="1.10.287.130">
    <property type="match status" value="1"/>
</dbReference>
<dbReference type="SMART" id="SM00086">
    <property type="entry name" value="PAC"/>
    <property type="match status" value="3"/>
</dbReference>
<proteinExistence type="predicted"/>
<dbReference type="Proteomes" id="UP000198281">
    <property type="component" value="Unassembled WGS sequence"/>
</dbReference>
<feature type="domain" description="Histidine kinase" evidence="7">
    <location>
        <begin position="444"/>
        <end position="669"/>
    </location>
</feature>
<comment type="catalytic activity">
    <reaction evidence="1">
        <text>ATP + protein L-histidine = ADP + protein N-phospho-L-histidine.</text>
        <dbReference type="EC" id="2.7.13.3"/>
    </reaction>
</comment>